<dbReference type="PROSITE" id="PS50972">
    <property type="entry name" value="PTERIN_BINDING"/>
    <property type="match status" value="1"/>
</dbReference>
<evidence type="ECO:0000259" key="9">
    <source>
        <dbReference type="PROSITE" id="PS50972"/>
    </source>
</evidence>
<keyword evidence="11" id="KW-1185">Reference proteome</keyword>
<dbReference type="Gene3D" id="3.20.20.20">
    <property type="entry name" value="Dihydropteroate synthase-like"/>
    <property type="match status" value="1"/>
</dbReference>
<evidence type="ECO:0000256" key="7">
    <source>
        <dbReference type="ARBA" id="ARBA00022842"/>
    </source>
</evidence>
<dbReference type="GO" id="GO:0046656">
    <property type="term" value="P:folic acid biosynthetic process"/>
    <property type="evidence" value="ECO:0007669"/>
    <property type="project" value="UniProtKB-KW"/>
</dbReference>
<evidence type="ECO:0000256" key="1">
    <source>
        <dbReference type="ARBA" id="ARBA00000012"/>
    </source>
</evidence>
<dbReference type="KEGG" id="mgel:G5B37_13360"/>
<sequence>MGIINVTPDSFYDGGRTTILRDVIAQAEKMMRHGATFLDIGGYSSRPGSTHISEEEELSRVVPTIEALSKEFPEAYLSIDTFRSKVALNAIAAGAGLVNDISGGSLDDGMFTTVAKLGVPYILMHLKGTPQSMNTHAQYQNITKEVLYYFSEKIAKARAAGINDIIADPGFGFSKTPEHNFELLQHLELFKSLETPYLVGISRKSTIYKTLNTSPEEALNGTTVLNTVALLKGASILRVHDVKEAVECVTLLHAMNNTD</sequence>
<gene>
    <name evidence="10" type="primary">folP</name>
    <name evidence="10" type="ORF">G5B37_13360</name>
</gene>
<keyword evidence="8" id="KW-0289">Folate biosynthesis</keyword>
<name>A0A6G6GPK5_9FLAO</name>
<dbReference type="RefSeq" id="WP_164680528.1">
    <property type="nucleotide sequence ID" value="NZ_CP049057.1"/>
</dbReference>
<dbReference type="GO" id="GO:0046654">
    <property type="term" value="P:tetrahydrofolate biosynthetic process"/>
    <property type="evidence" value="ECO:0007669"/>
    <property type="project" value="TreeGrafter"/>
</dbReference>
<evidence type="ECO:0000256" key="6">
    <source>
        <dbReference type="ARBA" id="ARBA00022723"/>
    </source>
</evidence>
<dbReference type="AlphaFoldDB" id="A0A6G6GPK5"/>
<evidence type="ECO:0000256" key="2">
    <source>
        <dbReference type="ARBA" id="ARBA00001946"/>
    </source>
</evidence>
<dbReference type="EC" id="2.5.1.15" evidence="4"/>
<dbReference type="Pfam" id="PF00809">
    <property type="entry name" value="Pterin_bind"/>
    <property type="match status" value="1"/>
</dbReference>
<comment type="pathway">
    <text evidence="3">Cofactor biosynthesis; tetrahydrofolate biosynthesis; 7,8-dihydrofolate from 2-amino-4-hydroxy-6-hydroxymethyl-7,8-dihydropteridine diphosphate and 4-aminobenzoate: step 1/2.</text>
</comment>
<evidence type="ECO:0000313" key="11">
    <source>
        <dbReference type="Proteomes" id="UP000505306"/>
    </source>
</evidence>
<dbReference type="PANTHER" id="PTHR20941">
    <property type="entry name" value="FOLATE SYNTHESIS PROTEINS"/>
    <property type="match status" value="1"/>
</dbReference>
<dbReference type="NCBIfam" id="TIGR01496">
    <property type="entry name" value="DHPS"/>
    <property type="match status" value="1"/>
</dbReference>
<dbReference type="InterPro" id="IPR011005">
    <property type="entry name" value="Dihydropteroate_synth-like_sf"/>
</dbReference>
<dbReference type="GO" id="GO:0005829">
    <property type="term" value="C:cytosol"/>
    <property type="evidence" value="ECO:0007669"/>
    <property type="project" value="TreeGrafter"/>
</dbReference>
<comment type="catalytic activity">
    <reaction evidence="1">
        <text>(7,8-dihydropterin-6-yl)methyl diphosphate + 4-aminobenzoate = 7,8-dihydropteroate + diphosphate</text>
        <dbReference type="Rhea" id="RHEA:19949"/>
        <dbReference type="ChEBI" id="CHEBI:17836"/>
        <dbReference type="ChEBI" id="CHEBI:17839"/>
        <dbReference type="ChEBI" id="CHEBI:33019"/>
        <dbReference type="ChEBI" id="CHEBI:72950"/>
        <dbReference type="EC" id="2.5.1.15"/>
    </reaction>
</comment>
<evidence type="ECO:0000256" key="5">
    <source>
        <dbReference type="ARBA" id="ARBA00022679"/>
    </source>
</evidence>
<keyword evidence="5 10" id="KW-0808">Transferase</keyword>
<keyword evidence="6" id="KW-0479">Metal-binding</keyword>
<dbReference type="Proteomes" id="UP000505306">
    <property type="component" value="Chromosome"/>
</dbReference>
<accession>A0A6G6GPK5</accession>
<dbReference type="InterPro" id="IPR006390">
    <property type="entry name" value="DHP_synth_dom"/>
</dbReference>
<keyword evidence="7" id="KW-0460">Magnesium</keyword>
<evidence type="ECO:0000256" key="4">
    <source>
        <dbReference type="ARBA" id="ARBA00012458"/>
    </source>
</evidence>
<reference evidence="10 11" key="1">
    <citation type="submission" date="2020-02" db="EMBL/GenBank/DDBJ databases">
        <title>Complete genome sequence of Flavobacteriaceae bacterium.</title>
        <authorList>
            <person name="Kim S.-J."/>
            <person name="Kim Y.-S."/>
            <person name="Kim K.-H."/>
        </authorList>
    </citation>
    <scope>NUCLEOTIDE SEQUENCE [LARGE SCALE GENOMIC DNA]</scope>
    <source>
        <strain evidence="10 11">RR4-40</strain>
    </source>
</reference>
<evidence type="ECO:0000313" key="10">
    <source>
        <dbReference type="EMBL" id="QIE60516.1"/>
    </source>
</evidence>
<comment type="cofactor">
    <cofactor evidence="2">
        <name>Mg(2+)</name>
        <dbReference type="ChEBI" id="CHEBI:18420"/>
    </cofactor>
</comment>
<protein>
    <recommendedName>
        <fullName evidence="4">dihydropteroate synthase</fullName>
        <ecNumber evidence="4">2.5.1.15</ecNumber>
    </recommendedName>
</protein>
<proteinExistence type="predicted"/>
<feature type="domain" description="Pterin-binding" evidence="9">
    <location>
        <begin position="1"/>
        <end position="250"/>
    </location>
</feature>
<evidence type="ECO:0000256" key="8">
    <source>
        <dbReference type="ARBA" id="ARBA00022909"/>
    </source>
</evidence>
<dbReference type="InterPro" id="IPR045031">
    <property type="entry name" value="DHP_synth-like"/>
</dbReference>
<dbReference type="PANTHER" id="PTHR20941:SF1">
    <property type="entry name" value="FOLIC ACID SYNTHESIS PROTEIN FOL1"/>
    <property type="match status" value="1"/>
</dbReference>
<dbReference type="SUPFAM" id="SSF51717">
    <property type="entry name" value="Dihydropteroate synthetase-like"/>
    <property type="match status" value="1"/>
</dbReference>
<organism evidence="10 11">
    <name type="scientific">Rasiella rasia</name>
    <dbReference type="NCBI Taxonomy" id="2744027"/>
    <lineage>
        <taxon>Bacteria</taxon>
        <taxon>Pseudomonadati</taxon>
        <taxon>Bacteroidota</taxon>
        <taxon>Flavobacteriia</taxon>
        <taxon>Flavobacteriales</taxon>
        <taxon>Flavobacteriaceae</taxon>
        <taxon>Rasiella</taxon>
    </lineage>
</organism>
<dbReference type="CDD" id="cd00739">
    <property type="entry name" value="DHPS"/>
    <property type="match status" value="1"/>
</dbReference>
<dbReference type="GO" id="GO:0004156">
    <property type="term" value="F:dihydropteroate synthase activity"/>
    <property type="evidence" value="ECO:0007669"/>
    <property type="project" value="UniProtKB-EC"/>
</dbReference>
<dbReference type="EMBL" id="CP049057">
    <property type="protein sequence ID" value="QIE60516.1"/>
    <property type="molecule type" value="Genomic_DNA"/>
</dbReference>
<dbReference type="InterPro" id="IPR000489">
    <property type="entry name" value="Pterin-binding_dom"/>
</dbReference>
<evidence type="ECO:0000256" key="3">
    <source>
        <dbReference type="ARBA" id="ARBA00004763"/>
    </source>
</evidence>
<dbReference type="GO" id="GO:0046872">
    <property type="term" value="F:metal ion binding"/>
    <property type="evidence" value="ECO:0007669"/>
    <property type="project" value="UniProtKB-KW"/>
</dbReference>